<feature type="domain" description="RNA polymerase sigma-70 region 2" evidence="6">
    <location>
        <begin position="11"/>
        <end position="77"/>
    </location>
</feature>
<evidence type="ECO:0000256" key="4">
    <source>
        <dbReference type="ARBA" id="ARBA00023125"/>
    </source>
</evidence>
<dbReference type="PANTHER" id="PTHR43133:SF8">
    <property type="entry name" value="RNA POLYMERASE SIGMA FACTOR HI_1459-RELATED"/>
    <property type="match status" value="1"/>
</dbReference>
<keyword evidence="4" id="KW-0238">DNA-binding</keyword>
<keyword evidence="2" id="KW-0805">Transcription regulation</keyword>
<evidence type="ECO:0000256" key="3">
    <source>
        <dbReference type="ARBA" id="ARBA00023082"/>
    </source>
</evidence>
<dbReference type="NCBIfam" id="TIGR02937">
    <property type="entry name" value="sigma70-ECF"/>
    <property type="match status" value="1"/>
</dbReference>
<dbReference type="InterPro" id="IPR013249">
    <property type="entry name" value="RNA_pol_sigma70_r4_t2"/>
</dbReference>
<name>A0ABS8DLD8_9FIRM</name>
<evidence type="ECO:0000256" key="2">
    <source>
        <dbReference type="ARBA" id="ARBA00023015"/>
    </source>
</evidence>
<dbReference type="InterPro" id="IPR036388">
    <property type="entry name" value="WH-like_DNA-bd_sf"/>
</dbReference>
<accession>A0ABS8DLD8</accession>
<keyword evidence="3" id="KW-0731">Sigma factor</keyword>
<dbReference type="InterPro" id="IPR039425">
    <property type="entry name" value="RNA_pol_sigma-70-like"/>
</dbReference>
<feature type="domain" description="RNA polymerase sigma factor 70 region 4 type 2" evidence="7">
    <location>
        <begin position="113"/>
        <end position="162"/>
    </location>
</feature>
<evidence type="ECO:0000313" key="9">
    <source>
        <dbReference type="Proteomes" id="UP001299546"/>
    </source>
</evidence>
<evidence type="ECO:0000256" key="5">
    <source>
        <dbReference type="ARBA" id="ARBA00023163"/>
    </source>
</evidence>
<comment type="similarity">
    <text evidence="1">Belongs to the sigma-70 factor family. ECF subfamily.</text>
</comment>
<gene>
    <name evidence="8" type="ORF">LIZ65_18105</name>
</gene>
<proteinExistence type="inferred from homology"/>
<reference evidence="8 9" key="1">
    <citation type="submission" date="2021-10" db="EMBL/GenBank/DDBJ databases">
        <title>Collection of gut derived symbiotic bacterial strains cultured from healthy donors.</title>
        <authorList>
            <person name="Lin H."/>
            <person name="Littmann E."/>
            <person name="Kohout C."/>
            <person name="Pamer E.G."/>
        </authorList>
    </citation>
    <scope>NUCLEOTIDE SEQUENCE [LARGE SCALE GENOMIC DNA]</scope>
    <source>
        <strain evidence="8 9">DFI.1.165</strain>
    </source>
</reference>
<keyword evidence="9" id="KW-1185">Reference proteome</keyword>
<dbReference type="SUPFAM" id="SSF88659">
    <property type="entry name" value="Sigma3 and sigma4 domains of RNA polymerase sigma factors"/>
    <property type="match status" value="1"/>
</dbReference>
<dbReference type="InterPro" id="IPR013325">
    <property type="entry name" value="RNA_pol_sigma_r2"/>
</dbReference>
<dbReference type="CDD" id="cd06171">
    <property type="entry name" value="Sigma70_r4"/>
    <property type="match status" value="1"/>
</dbReference>
<evidence type="ECO:0000313" key="8">
    <source>
        <dbReference type="EMBL" id="MCB7389201.1"/>
    </source>
</evidence>
<dbReference type="InterPro" id="IPR013324">
    <property type="entry name" value="RNA_pol_sigma_r3/r4-like"/>
</dbReference>
<dbReference type="Proteomes" id="UP001299546">
    <property type="component" value="Unassembled WGS sequence"/>
</dbReference>
<protein>
    <submittedName>
        <fullName evidence="8">RNA polymerase sigma factor</fullName>
    </submittedName>
</protein>
<dbReference type="Pfam" id="PF08281">
    <property type="entry name" value="Sigma70_r4_2"/>
    <property type="match status" value="1"/>
</dbReference>
<dbReference type="EMBL" id="JAJCIS010000020">
    <property type="protein sequence ID" value="MCB7389201.1"/>
    <property type="molecule type" value="Genomic_DNA"/>
</dbReference>
<dbReference type="InterPro" id="IPR014284">
    <property type="entry name" value="RNA_pol_sigma-70_dom"/>
</dbReference>
<dbReference type="Gene3D" id="1.10.1740.10">
    <property type="match status" value="1"/>
</dbReference>
<evidence type="ECO:0000256" key="1">
    <source>
        <dbReference type="ARBA" id="ARBA00010641"/>
    </source>
</evidence>
<dbReference type="PANTHER" id="PTHR43133">
    <property type="entry name" value="RNA POLYMERASE ECF-TYPE SIGMA FACTO"/>
    <property type="match status" value="1"/>
</dbReference>
<comment type="caution">
    <text evidence="8">The sequence shown here is derived from an EMBL/GenBank/DDBJ whole genome shotgun (WGS) entry which is preliminary data.</text>
</comment>
<organism evidence="8 9">
    <name type="scientific">Bariatricus massiliensis</name>
    <dbReference type="NCBI Taxonomy" id="1745713"/>
    <lineage>
        <taxon>Bacteria</taxon>
        <taxon>Bacillati</taxon>
        <taxon>Bacillota</taxon>
        <taxon>Clostridia</taxon>
        <taxon>Lachnospirales</taxon>
        <taxon>Lachnospiraceae</taxon>
        <taxon>Bariatricus</taxon>
    </lineage>
</organism>
<dbReference type="Pfam" id="PF04542">
    <property type="entry name" value="Sigma70_r2"/>
    <property type="match status" value="1"/>
</dbReference>
<keyword evidence="5" id="KW-0804">Transcription</keyword>
<sequence>MLNARELELCVDRFGTDIYRFCLKMCTDRQDAEDLYQQTFLKAMEKEWTLDWGQNPRALFFSLAHYIWKSSKRKSARRASIAPCSNLEEEQTNLLRAEGSPEEDYLREELFFEVNRLIEALPEKIRVPITLYYLFELPIEEIAQILEKPAGTIKSRLFKGRKIIKKGLEESGYGI</sequence>
<dbReference type="RefSeq" id="WP_227183848.1">
    <property type="nucleotide sequence ID" value="NZ_JAJCIQ010000019.1"/>
</dbReference>
<dbReference type="InterPro" id="IPR007627">
    <property type="entry name" value="RNA_pol_sigma70_r2"/>
</dbReference>
<evidence type="ECO:0000259" key="7">
    <source>
        <dbReference type="Pfam" id="PF08281"/>
    </source>
</evidence>
<dbReference type="SUPFAM" id="SSF88946">
    <property type="entry name" value="Sigma2 domain of RNA polymerase sigma factors"/>
    <property type="match status" value="1"/>
</dbReference>
<dbReference type="Gene3D" id="1.10.10.10">
    <property type="entry name" value="Winged helix-like DNA-binding domain superfamily/Winged helix DNA-binding domain"/>
    <property type="match status" value="1"/>
</dbReference>
<evidence type="ECO:0000259" key="6">
    <source>
        <dbReference type="Pfam" id="PF04542"/>
    </source>
</evidence>